<name>X1ER46_9ZZZZ</name>
<proteinExistence type="predicted"/>
<comment type="caution">
    <text evidence="1">The sequence shown here is derived from an EMBL/GenBank/DDBJ whole genome shotgun (WGS) entry which is preliminary data.</text>
</comment>
<gene>
    <name evidence="1" type="ORF">S03H2_18060</name>
</gene>
<accession>X1ER46</accession>
<sequence>PKYARSVKLARKLRMLSDRINRLNRTIAYAELHPNDFYCWTDETKFTLIPLTAKLYFTDLFLAGWAHKLILTSATIGNPQTLANELGIAYYGFRDVPSNFPPEAMPVYTMKDSPRLGYGTEPSAWAKWAENIRDIIKAHNSSWGGVVHLSSKVQAHTLANMLARMGLQDRVYVADGKGTYGKMAKWENRKKKVPNTIAMAYSFHMGLDAPDVNINIVGKIPFKNLDRFGQAELDYNPDYYRLQAAILTEQACGRIRRGRPEHYEEHGRLTKKVVAVLDNNIDLLGTELSSHFRACLTPFR</sequence>
<evidence type="ECO:0000313" key="1">
    <source>
        <dbReference type="EMBL" id="GAH35866.1"/>
    </source>
</evidence>
<organism evidence="1">
    <name type="scientific">marine sediment metagenome</name>
    <dbReference type="NCBI Taxonomy" id="412755"/>
    <lineage>
        <taxon>unclassified sequences</taxon>
        <taxon>metagenomes</taxon>
        <taxon>ecological metagenomes</taxon>
    </lineage>
</organism>
<evidence type="ECO:0008006" key="2">
    <source>
        <dbReference type="Google" id="ProtNLM"/>
    </source>
</evidence>
<protein>
    <recommendedName>
        <fullName evidence="2">Helicase C-terminal domain-containing protein</fullName>
    </recommendedName>
</protein>
<dbReference type="AlphaFoldDB" id="X1ER46"/>
<feature type="non-terminal residue" evidence="1">
    <location>
        <position position="1"/>
    </location>
</feature>
<dbReference type="SUPFAM" id="SSF52540">
    <property type="entry name" value="P-loop containing nucleoside triphosphate hydrolases"/>
    <property type="match status" value="1"/>
</dbReference>
<dbReference type="InterPro" id="IPR027417">
    <property type="entry name" value="P-loop_NTPase"/>
</dbReference>
<dbReference type="EMBL" id="BARU01009348">
    <property type="protein sequence ID" value="GAH35866.1"/>
    <property type="molecule type" value="Genomic_DNA"/>
</dbReference>
<reference evidence="1" key="1">
    <citation type="journal article" date="2014" name="Front. Microbiol.">
        <title>High frequency of phylogenetically diverse reductive dehalogenase-homologous genes in deep subseafloor sedimentary metagenomes.</title>
        <authorList>
            <person name="Kawai M."/>
            <person name="Futagami T."/>
            <person name="Toyoda A."/>
            <person name="Takaki Y."/>
            <person name="Nishi S."/>
            <person name="Hori S."/>
            <person name="Arai W."/>
            <person name="Tsubouchi T."/>
            <person name="Morono Y."/>
            <person name="Uchiyama I."/>
            <person name="Ito T."/>
            <person name="Fujiyama A."/>
            <person name="Inagaki F."/>
            <person name="Takami H."/>
        </authorList>
    </citation>
    <scope>NUCLEOTIDE SEQUENCE</scope>
    <source>
        <strain evidence="1">Expedition CK06-06</strain>
    </source>
</reference>